<evidence type="ECO:0008006" key="4">
    <source>
        <dbReference type="Google" id="ProtNLM"/>
    </source>
</evidence>
<evidence type="ECO:0000313" key="3">
    <source>
        <dbReference type="Proteomes" id="UP000185511"/>
    </source>
</evidence>
<dbReference type="AlphaFoldDB" id="A0AAC9PU24"/>
<evidence type="ECO:0000313" key="2">
    <source>
        <dbReference type="EMBL" id="APU16748.1"/>
    </source>
</evidence>
<keyword evidence="1" id="KW-0812">Transmembrane</keyword>
<accession>A0AAC9PU24</accession>
<keyword evidence="3" id="KW-1185">Reference proteome</keyword>
<dbReference type="RefSeq" id="WP_075742233.1">
    <property type="nucleotide sequence ID" value="NZ_CP016076.1"/>
</dbReference>
<dbReference type="KEGG" id="acad:UA74_23650"/>
<evidence type="ECO:0000256" key="1">
    <source>
        <dbReference type="SAM" id="Phobius"/>
    </source>
</evidence>
<feature type="transmembrane region" description="Helical" evidence="1">
    <location>
        <begin position="12"/>
        <end position="40"/>
    </location>
</feature>
<name>A0AAC9PU24_9PSEU</name>
<proteinExistence type="predicted"/>
<protein>
    <recommendedName>
        <fullName evidence="4">DUF2273 domain-containing protein</fullName>
    </recommendedName>
</protein>
<reference evidence="3" key="1">
    <citation type="submission" date="2016-06" db="EMBL/GenBank/DDBJ databases">
        <title>Complete genome sequence of Actinoalloteichus fjordicus DSM 46855 (=ADI127-17), type strain of the new species Actinoalloteichus fjordicus.</title>
        <authorList>
            <person name="Ruckert C."/>
            <person name="Nouioui I."/>
            <person name="Willmese J."/>
            <person name="van Wezel G."/>
            <person name="Klenk H.-P."/>
            <person name="Kalinowski J."/>
            <person name="Zotchev S.B."/>
        </authorList>
    </citation>
    <scope>NUCLEOTIDE SEQUENCE [LARGE SCALE GENOMIC DNA]</scope>
    <source>
        <strain evidence="3">ADI127-7</strain>
    </source>
</reference>
<dbReference type="Proteomes" id="UP000185511">
    <property type="component" value="Chromosome"/>
</dbReference>
<dbReference type="EMBL" id="CP016076">
    <property type="protein sequence ID" value="APU16748.1"/>
    <property type="molecule type" value="Genomic_DNA"/>
</dbReference>
<keyword evidence="1" id="KW-0472">Membrane</keyword>
<sequence>MTTTHTGLIAGLVLGLAGSLGGFSAFVICLVVGAIGLFVGRALDGELDLREMLGRDRGEER</sequence>
<gene>
    <name evidence="2" type="ORF">UA74_23650</name>
</gene>
<keyword evidence="1" id="KW-1133">Transmembrane helix</keyword>
<organism evidence="2 3">
    <name type="scientific">Actinoalloteichus fjordicus</name>
    <dbReference type="NCBI Taxonomy" id="1612552"/>
    <lineage>
        <taxon>Bacteria</taxon>
        <taxon>Bacillati</taxon>
        <taxon>Actinomycetota</taxon>
        <taxon>Actinomycetes</taxon>
        <taxon>Pseudonocardiales</taxon>
        <taxon>Pseudonocardiaceae</taxon>
        <taxon>Actinoalloteichus</taxon>
    </lineage>
</organism>